<name>A0AA88DFR3_FICCA</name>
<evidence type="ECO:0000256" key="1">
    <source>
        <dbReference type="ARBA" id="ARBA00022679"/>
    </source>
</evidence>
<dbReference type="Proteomes" id="UP001187192">
    <property type="component" value="Unassembled WGS sequence"/>
</dbReference>
<reference evidence="3" key="1">
    <citation type="submission" date="2023-07" db="EMBL/GenBank/DDBJ databases">
        <title>draft genome sequence of fig (Ficus carica).</title>
        <authorList>
            <person name="Takahashi T."/>
            <person name="Nishimura K."/>
        </authorList>
    </citation>
    <scope>NUCLEOTIDE SEQUENCE</scope>
</reference>
<accession>A0AA88DFR3</accession>
<keyword evidence="2" id="KW-0012">Acyltransferase</keyword>
<evidence type="ECO:0008006" key="5">
    <source>
        <dbReference type="Google" id="ProtNLM"/>
    </source>
</evidence>
<evidence type="ECO:0000313" key="3">
    <source>
        <dbReference type="EMBL" id="GMN53592.1"/>
    </source>
</evidence>
<sequence length="469" mass="52479">MAKLSIVNILEECVISPQLASSISSPPPPTSLPLTFLDIPWLFFPPSQPLFFYEFPFANSHFTSKLLPSLKRSLSLALQRFRPLAGTLILPPWPRKPEITCGEADYVSFTVAKSDGDFQLLSSHSCQRDAREFHKLVPKLPLLSREARDKLSLLAIQVTMFPHFGFSIGLAFHHVVADGRTFNKFMRVWSSLCSDMIGGDHNYDLDQCWSCYDRTAIMDSHGLEGIFLKEWWERRSSLPMVGTKEVSTKEDFGEMVRATFVMGLDDMERVKIWIVSTQCNKKSEPQSLHLSPYVLTCAFLWVCLVRSQVKGNEDTIYFGFIAGGLTRVGYPVPTTYFGNCIGFGRAAAARGELMGEDGVLVAARAIGGTVKRLDKAMFRGAEKWVSEWQSLIGSDVHTMVSGSPKLDLYGRDFGWGKPKKIEEIEIDSTKAISLFESRDVKGGMEIGLVLPKAQMDAFTIIFKQGLQDL</sequence>
<dbReference type="PANTHER" id="PTHR31625">
    <property type="match status" value="1"/>
</dbReference>
<comment type="caution">
    <text evidence="3">The sequence shown here is derived from an EMBL/GenBank/DDBJ whole genome shotgun (WGS) entry which is preliminary data.</text>
</comment>
<dbReference type="InterPro" id="IPR023213">
    <property type="entry name" value="CAT-like_dom_sf"/>
</dbReference>
<evidence type="ECO:0000256" key="2">
    <source>
        <dbReference type="ARBA" id="ARBA00023315"/>
    </source>
</evidence>
<organism evidence="3 4">
    <name type="scientific">Ficus carica</name>
    <name type="common">Common fig</name>
    <dbReference type="NCBI Taxonomy" id="3494"/>
    <lineage>
        <taxon>Eukaryota</taxon>
        <taxon>Viridiplantae</taxon>
        <taxon>Streptophyta</taxon>
        <taxon>Embryophyta</taxon>
        <taxon>Tracheophyta</taxon>
        <taxon>Spermatophyta</taxon>
        <taxon>Magnoliopsida</taxon>
        <taxon>eudicotyledons</taxon>
        <taxon>Gunneridae</taxon>
        <taxon>Pentapetalae</taxon>
        <taxon>rosids</taxon>
        <taxon>fabids</taxon>
        <taxon>Rosales</taxon>
        <taxon>Moraceae</taxon>
        <taxon>Ficeae</taxon>
        <taxon>Ficus</taxon>
    </lineage>
</organism>
<dbReference type="Pfam" id="PF02458">
    <property type="entry name" value="Transferase"/>
    <property type="match status" value="1"/>
</dbReference>
<gene>
    <name evidence="3" type="ORF">TIFTF001_022719</name>
</gene>
<keyword evidence="1" id="KW-0808">Transferase</keyword>
<dbReference type="GO" id="GO:0016747">
    <property type="term" value="F:acyltransferase activity, transferring groups other than amino-acyl groups"/>
    <property type="evidence" value="ECO:0007669"/>
    <property type="project" value="UniProtKB-ARBA"/>
</dbReference>
<dbReference type="AlphaFoldDB" id="A0AA88DFR3"/>
<evidence type="ECO:0000313" key="4">
    <source>
        <dbReference type="Proteomes" id="UP001187192"/>
    </source>
</evidence>
<dbReference type="Gramene" id="FCD_00017627-RA">
    <property type="protein sequence ID" value="FCD_00017627-RA:cds"/>
    <property type="gene ID" value="FCD_00017627"/>
</dbReference>
<protein>
    <recommendedName>
        <fullName evidence="5">Anthocyanin 5-aromatic acyltransferase</fullName>
    </recommendedName>
</protein>
<dbReference type="InterPro" id="IPR051504">
    <property type="entry name" value="Plant_metabolite_acyltrans"/>
</dbReference>
<keyword evidence="4" id="KW-1185">Reference proteome</keyword>
<proteinExistence type="predicted"/>
<dbReference type="Gene3D" id="3.30.559.10">
    <property type="entry name" value="Chloramphenicol acetyltransferase-like domain"/>
    <property type="match status" value="2"/>
</dbReference>
<dbReference type="EMBL" id="BTGU01000047">
    <property type="protein sequence ID" value="GMN53592.1"/>
    <property type="molecule type" value="Genomic_DNA"/>
</dbReference>